<dbReference type="Proteomes" id="UP000304947">
    <property type="component" value="Unassembled WGS sequence"/>
</dbReference>
<sequence length="100" mass="10660">MTVVPAGMAGPFRMARANMVTSKFTELLDDCTPPSLPEANVTLEDCLENRQRSPSSSSSSKGSIESVKFASSTHSPPTTPTSPSISGLMRAFSTRRRNAP</sequence>
<organism evidence="2 3">
    <name type="scientific">Aureobasidium pullulans</name>
    <name type="common">Black yeast</name>
    <name type="synonym">Pullularia pullulans</name>
    <dbReference type="NCBI Taxonomy" id="5580"/>
    <lineage>
        <taxon>Eukaryota</taxon>
        <taxon>Fungi</taxon>
        <taxon>Dikarya</taxon>
        <taxon>Ascomycota</taxon>
        <taxon>Pezizomycotina</taxon>
        <taxon>Dothideomycetes</taxon>
        <taxon>Dothideomycetidae</taxon>
        <taxon>Dothideales</taxon>
        <taxon>Saccotheciaceae</taxon>
        <taxon>Aureobasidium</taxon>
    </lineage>
</organism>
<feature type="compositionally biased region" description="Low complexity" evidence="1">
    <location>
        <begin position="53"/>
        <end position="86"/>
    </location>
</feature>
<dbReference type="AlphaFoldDB" id="A0A4S9CGC3"/>
<evidence type="ECO:0000256" key="1">
    <source>
        <dbReference type="SAM" id="MobiDB-lite"/>
    </source>
</evidence>
<comment type="caution">
    <text evidence="2">The sequence shown here is derived from an EMBL/GenBank/DDBJ whole genome shotgun (WGS) entry which is preliminary data.</text>
</comment>
<proteinExistence type="predicted"/>
<evidence type="ECO:0000313" key="2">
    <source>
        <dbReference type="EMBL" id="TIA69383.1"/>
    </source>
</evidence>
<feature type="region of interest" description="Disordered" evidence="1">
    <location>
        <begin position="46"/>
        <end position="100"/>
    </location>
</feature>
<accession>A0A4S9CGC3</accession>
<protein>
    <submittedName>
        <fullName evidence="2">Uncharacterized protein</fullName>
    </submittedName>
</protein>
<evidence type="ECO:0000313" key="3">
    <source>
        <dbReference type="Proteomes" id="UP000304947"/>
    </source>
</evidence>
<gene>
    <name evidence="2" type="ORF">D6C83_01391</name>
</gene>
<reference evidence="2 3" key="1">
    <citation type="submission" date="2018-10" db="EMBL/GenBank/DDBJ databases">
        <title>Fifty Aureobasidium pullulans genomes reveal a recombining polyextremotolerant generalist.</title>
        <authorList>
            <person name="Gostincar C."/>
            <person name="Turk M."/>
            <person name="Zajc J."/>
            <person name="Gunde-Cimerman N."/>
        </authorList>
    </citation>
    <scope>NUCLEOTIDE SEQUENCE [LARGE SCALE GENOMIC DNA]</scope>
    <source>
        <strain evidence="2 3">EXF-3380</strain>
    </source>
</reference>
<name>A0A4S9CGC3_AURPU</name>
<dbReference type="EMBL" id="QZBU01000249">
    <property type="protein sequence ID" value="TIA69383.1"/>
    <property type="molecule type" value="Genomic_DNA"/>
</dbReference>